<gene>
    <name evidence="2" type="ORF">IB286_01775</name>
</gene>
<dbReference type="RefSeq" id="WP_190761939.1">
    <property type="nucleotide sequence ID" value="NZ_JACXLD010000001.1"/>
</dbReference>
<evidence type="ECO:0000313" key="2">
    <source>
        <dbReference type="EMBL" id="MBD2857717.1"/>
    </source>
</evidence>
<feature type="transmembrane region" description="Helical" evidence="1">
    <location>
        <begin position="43"/>
        <end position="64"/>
    </location>
</feature>
<feature type="transmembrane region" description="Helical" evidence="1">
    <location>
        <begin position="85"/>
        <end position="107"/>
    </location>
</feature>
<organism evidence="2 3">
    <name type="scientific">Spongiibacter pelagi</name>
    <dbReference type="NCBI Taxonomy" id="2760804"/>
    <lineage>
        <taxon>Bacteria</taxon>
        <taxon>Pseudomonadati</taxon>
        <taxon>Pseudomonadota</taxon>
        <taxon>Gammaproteobacteria</taxon>
        <taxon>Cellvibrionales</taxon>
        <taxon>Spongiibacteraceae</taxon>
        <taxon>Spongiibacter</taxon>
    </lineage>
</organism>
<evidence type="ECO:0000256" key="1">
    <source>
        <dbReference type="SAM" id="Phobius"/>
    </source>
</evidence>
<keyword evidence="3" id="KW-1185">Reference proteome</keyword>
<name>A0A927GVB9_9GAMM</name>
<sequence>MIKMSQMYYRLYQAFRAILTLMICLFLLRSAGVANWSQWSNQLLEIGVMLLFFGASIVFGFLSGKAFSYHVACVPEGEPESFQRSFAAATGAFVVIVAIGVVVYALFNH</sequence>
<accession>A0A927GVB9</accession>
<keyword evidence="1" id="KW-0812">Transmembrane</keyword>
<reference evidence="2" key="1">
    <citation type="submission" date="2020-09" db="EMBL/GenBank/DDBJ databases">
        <authorList>
            <person name="Yoon J.-W."/>
        </authorList>
    </citation>
    <scope>NUCLEOTIDE SEQUENCE</scope>
    <source>
        <strain evidence="2">KMU-158</strain>
    </source>
</reference>
<keyword evidence="1" id="KW-1133">Transmembrane helix</keyword>
<proteinExistence type="predicted"/>
<dbReference type="EMBL" id="JACXLD010000001">
    <property type="protein sequence ID" value="MBD2857717.1"/>
    <property type="molecule type" value="Genomic_DNA"/>
</dbReference>
<comment type="caution">
    <text evidence="2">The sequence shown here is derived from an EMBL/GenBank/DDBJ whole genome shotgun (WGS) entry which is preliminary data.</text>
</comment>
<evidence type="ECO:0000313" key="3">
    <source>
        <dbReference type="Proteomes" id="UP000610558"/>
    </source>
</evidence>
<protein>
    <submittedName>
        <fullName evidence="2">Uncharacterized protein</fullName>
    </submittedName>
</protein>
<dbReference type="AlphaFoldDB" id="A0A927GVB9"/>
<keyword evidence="1" id="KW-0472">Membrane</keyword>
<dbReference type="Proteomes" id="UP000610558">
    <property type="component" value="Unassembled WGS sequence"/>
</dbReference>